<comment type="caution">
    <text evidence="1">The sequence shown here is derived from an EMBL/GenBank/DDBJ whole genome shotgun (WGS) entry which is preliminary data.</text>
</comment>
<organism evidence="1 2">
    <name type="scientific">Nonomuraea angiospora</name>
    <dbReference type="NCBI Taxonomy" id="46172"/>
    <lineage>
        <taxon>Bacteria</taxon>
        <taxon>Bacillati</taxon>
        <taxon>Actinomycetota</taxon>
        <taxon>Actinomycetes</taxon>
        <taxon>Streptosporangiales</taxon>
        <taxon>Streptosporangiaceae</taxon>
        <taxon>Nonomuraea</taxon>
    </lineage>
</organism>
<dbReference type="Gene3D" id="1.10.357.10">
    <property type="entry name" value="Tetracycline Repressor, domain 2"/>
    <property type="match status" value="1"/>
</dbReference>
<protein>
    <submittedName>
        <fullName evidence="1">AcrR family transcriptional regulator</fullName>
    </submittedName>
</protein>
<dbReference type="InterPro" id="IPR009057">
    <property type="entry name" value="Homeodomain-like_sf"/>
</dbReference>
<keyword evidence="2" id="KW-1185">Reference proteome</keyword>
<evidence type="ECO:0000313" key="1">
    <source>
        <dbReference type="EMBL" id="MBE1591259.1"/>
    </source>
</evidence>
<name>A0ABR9MEB9_9ACTN</name>
<dbReference type="Proteomes" id="UP000633509">
    <property type="component" value="Unassembled WGS sequence"/>
</dbReference>
<dbReference type="SUPFAM" id="SSF46689">
    <property type="entry name" value="Homeodomain-like"/>
    <property type="match status" value="1"/>
</dbReference>
<evidence type="ECO:0000313" key="2">
    <source>
        <dbReference type="Proteomes" id="UP000633509"/>
    </source>
</evidence>
<dbReference type="RefSeq" id="WP_192790994.1">
    <property type="nucleotide sequence ID" value="NZ_JADBEK010000001.1"/>
</dbReference>
<gene>
    <name evidence="1" type="ORF">H4W80_009517</name>
</gene>
<proteinExistence type="predicted"/>
<accession>A0ABR9MEB9</accession>
<sequence>MTLMLPGLAELKHATAHTVAGATVGEITERAVMSRAAFYRNYRDKYHLMEKILNEAIEALLGSMGDDDEPSPVER</sequence>
<dbReference type="EMBL" id="JADBEK010000001">
    <property type="protein sequence ID" value="MBE1591259.1"/>
    <property type="molecule type" value="Genomic_DNA"/>
</dbReference>
<reference evidence="1 2" key="1">
    <citation type="submission" date="2020-10" db="EMBL/GenBank/DDBJ databases">
        <title>Sequencing the genomes of 1000 actinobacteria strains.</title>
        <authorList>
            <person name="Klenk H.-P."/>
        </authorList>
    </citation>
    <scope>NUCLEOTIDE SEQUENCE [LARGE SCALE GENOMIC DNA]</scope>
    <source>
        <strain evidence="1 2">DSM 43173</strain>
    </source>
</reference>